<dbReference type="EMBL" id="BK003041">
    <property type="protein sequence ID" value="DAA03241.1"/>
    <property type="molecule type" value="Genomic_DNA"/>
</dbReference>
<reference evidence="1" key="1">
    <citation type="journal article" date="2003" name="Genome Biol.">
        <title>An integrated gene annotation and transcriptional profiling approach towards the full gene content of the Drosophila genome.</title>
        <authorList>
            <person name="Hild M."/>
            <person name="Beckmann B."/>
            <person name="Haas S.A."/>
            <person name="Koch B."/>
            <person name="Solovyev V."/>
            <person name="Busold C."/>
            <person name="Fellenberg K."/>
            <person name="Boutros M."/>
            <person name="Vingron M."/>
            <person name="Sauer F."/>
            <person name="Hoheisel J.D."/>
            <person name="Paro R."/>
        </authorList>
    </citation>
    <scope>NUCLEOTIDE SEQUENCE</scope>
</reference>
<organism evidence="1">
    <name type="scientific">Drosophila melanogaster</name>
    <name type="common">Fruit fly</name>
    <dbReference type="NCBI Taxonomy" id="7227"/>
    <lineage>
        <taxon>Eukaryota</taxon>
        <taxon>Metazoa</taxon>
        <taxon>Ecdysozoa</taxon>
        <taxon>Arthropoda</taxon>
        <taxon>Hexapoda</taxon>
        <taxon>Insecta</taxon>
        <taxon>Pterygota</taxon>
        <taxon>Neoptera</taxon>
        <taxon>Endopterygota</taxon>
        <taxon>Diptera</taxon>
        <taxon>Brachycera</taxon>
        <taxon>Muscomorpha</taxon>
        <taxon>Ephydroidea</taxon>
        <taxon>Drosophilidae</taxon>
        <taxon>Drosophila</taxon>
        <taxon>Sophophora</taxon>
    </lineage>
</organism>
<accession>Q6IIM5</accession>
<evidence type="ECO:0000313" key="1">
    <source>
        <dbReference type="EMBL" id="DAA03241.1"/>
    </source>
</evidence>
<proteinExistence type="predicted"/>
<sequence length="87" mass="9165">MAPGNGEKHIAKNGAIARRWKLASNCSEYGQLFACTNTLEKCGGGRKGGRIQMNLLKRSVASICKVASILASTVAIKTSFAPNENPG</sequence>
<gene>
    <name evidence="1" type="ORF">HDC17598</name>
</gene>
<name>Q6IIM5_DROME</name>
<protein>
    <submittedName>
        <fullName evidence="1">HDC17598</fullName>
    </submittedName>
</protein>
<dbReference type="AlphaFoldDB" id="Q6IIM5"/>